<feature type="chain" id="PRO_5038597274" evidence="6">
    <location>
        <begin position="22"/>
        <end position="466"/>
    </location>
</feature>
<proteinExistence type="predicted"/>
<dbReference type="InterPro" id="IPR006059">
    <property type="entry name" value="SBP"/>
</dbReference>
<evidence type="ECO:0000256" key="2">
    <source>
        <dbReference type="ARBA" id="ARBA00022729"/>
    </source>
</evidence>
<dbReference type="SUPFAM" id="SSF53850">
    <property type="entry name" value="Periplasmic binding protein-like II"/>
    <property type="match status" value="1"/>
</dbReference>
<evidence type="ECO:0000256" key="3">
    <source>
        <dbReference type="ARBA" id="ARBA00023136"/>
    </source>
</evidence>
<organism evidence="7 8">
    <name type="scientific">Candidatus Borkfalkia ceftriaxoniphila</name>
    <dbReference type="NCBI Taxonomy" id="2508949"/>
    <lineage>
        <taxon>Bacteria</taxon>
        <taxon>Bacillati</taxon>
        <taxon>Bacillota</taxon>
        <taxon>Clostridia</taxon>
        <taxon>Christensenellales</taxon>
        <taxon>Christensenellaceae</taxon>
        <taxon>Candidatus Borkfalkia</taxon>
    </lineage>
</organism>
<evidence type="ECO:0000256" key="1">
    <source>
        <dbReference type="ARBA" id="ARBA00022475"/>
    </source>
</evidence>
<name>A0A4Q2KBT1_9FIRM</name>
<keyword evidence="5" id="KW-0449">Lipoprotein</keyword>
<dbReference type="Gene3D" id="3.40.190.10">
    <property type="entry name" value="Periplasmic binding protein-like II"/>
    <property type="match status" value="1"/>
</dbReference>
<reference evidence="7 8" key="1">
    <citation type="journal article" date="2019" name="Gut">
        <title>Antibiotics-induced monodominance of a novel gut bacterial order.</title>
        <authorList>
            <person name="Hildebrand F."/>
            <person name="Moitinho-Silva L."/>
            <person name="Blasche S."/>
            <person name="Jahn M.T."/>
            <person name="Gossmann T.I."/>
            <person name="Heuerta-Cepas J."/>
            <person name="Hercog R."/>
            <person name="Luetge M."/>
            <person name="Bahram M."/>
            <person name="Pryszlak A."/>
            <person name="Alves R.J."/>
            <person name="Waszak S.M."/>
            <person name="Zhu A."/>
            <person name="Ye L."/>
            <person name="Costea P.I."/>
            <person name="Aalvink S."/>
            <person name="Belzer C."/>
            <person name="Forslund S.K."/>
            <person name="Sunagawa S."/>
            <person name="Hentschel U."/>
            <person name="Merten C."/>
            <person name="Patil K.R."/>
            <person name="Benes V."/>
            <person name="Bork P."/>
        </authorList>
    </citation>
    <scope>NUCLEOTIDE SEQUENCE [LARGE SCALE GENOMIC DNA]</scope>
    <source>
        <strain evidence="7 8">HDS1380</strain>
    </source>
</reference>
<protein>
    <submittedName>
        <fullName evidence="7">Extracellular solute-binding protein</fullName>
    </submittedName>
</protein>
<keyword evidence="2 6" id="KW-0732">Signal</keyword>
<comment type="caution">
    <text evidence="7">The sequence shown here is derived from an EMBL/GenBank/DDBJ whole genome shotgun (WGS) entry which is preliminary data.</text>
</comment>
<dbReference type="EMBL" id="SDOZ01000002">
    <property type="protein sequence ID" value="RXZ61439.1"/>
    <property type="molecule type" value="Genomic_DNA"/>
</dbReference>
<dbReference type="InterPro" id="IPR050490">
    <property type="entry name" value="Bact_solute-bd_prot1"/>
</dbReference>
<accession>A0A4Q2KBT1</accession>
<dbReference type="PROSITE" id="PS51257">
    <property type="entry name" value="PROKAR_LIPOPROTEIN"/>
    <property type="match status" value="1"/>
</dbReference>
<gene>
    <name evidence="7" type="ORF">ESZ91_03345</name>
</gene>
<evidence type="ECO:0000256" key="5">
    <source>
        <dbReference type="ARBA" id="ARBA00023288"/>
    </source>
</evidence>
<feature type="signal peptide" evidence="6">
    <location>
        <begin position="1"/>
        <end position="21"/>
    </location>
</feature>
<dbReference type="PANTHER" id="PTHR43649">
    <property type="entry name" value="ARABINOSE-BINDING PROTEIN-RELATED"/>
    <property type="match status" value="1"/>
</dbReference>
<dbReference type="Proteomes" id="UP000291269">
    <property type="component" value="Unassembled WGS sequence"/>
</dbReference>
<dbReference type="PANTHER" id="PTHR43649:SF33">
    <property type="entry name" value="POLYGALACTURONAN_RHAMNOGALACTURONAN-BINDING PROTEIN YTCQ"/>
    <property type="match status" value="1"/>
</dbReference>
<dbReference type="RefSeq" id="WP_129224132.1">
    <property type="nucleotide sequence ID" value="NZ_SDOZ01000002.1"/>
</dbReference>
<evidence type="ECO:0000256" key="4">
    <source>
        <dbReference type="ARBA" id="ARBA00023139"/>
    </source>
</evidence>
<keyword evidence="3" id="KW-0472">Membrane</keyword>
<evidence type="ECO:0000313" key="7">
    <source>
        <dbReference type="EMBL" id="RXZ61439.1"/>
    </source>
</evidence>
<dbReference type="Pfam" id="PF13416">
    <property type="entry name" value="SBP_bac_8"/>
    <property type="match status" value="1"/>
</dbReference>
<keyword evidence="4" id="KW-0564">Palmitate</keyword>
<keyword evidence="8" id="KW-1185">Reference proteome</keyword>
<evidence type="ECO:0000256" key="6">
    <source>
        <dbReference type="SAM" id="SignalP"/>
    </source>
</evidence>
<dbReference type="AlphaFoldDB" id="A0A4Q2KBT1"/>
<sequence length="466" mass="52032">MKLIRKILGAVLAVSLVVVTATGCLNKPDTIKGNDYTFSITPDKQTELTLVVACQASNDEMNIIRKLGEGFNKYFPKVKIEVQPISGNVIGTMMGFFQGKKMPDIFQTSSFEMLSLGNSGVTLSLDPYIEAEEAAESFSMGDYYESFFKLGQSDFDGDQWMIPRAADQVVCHYNARLLREAGVDVDSENSLIKNGWTWEDFLTVCRQVRASNAWKNSERTLLDGYLNWEAVFNPIILSCGGGYYGENNEVIIDSQGTRDALNLMKDLVDQKITSKFTGTQANFQGGEGIFMFHSQAASIQVRNLQGAYGSGFKESDYNVVTFPIIDEENPMIGSGVSGYCVSSTITEQARRDIAWQFLKFMLSREGQNIIADCGTNYPPIRKDMSDAKDPENHWGKGYENYNMGAFTWASENGAICPTDFILAHAERADDLQKVIQTMIGNYIDTGRTLDYSIDLAEQQLEYWLTH</sequence>
<evidence type="ECO:0000313" key="8">
    <source>
        <dbReference type="Proteomes" id="UP000291269"/>
    </source>
</evidence>
<dbReference type="OrthoDB" id="362670at2"/>
<keyword evidence="1" id="KW-1003">Cell membrane</keyword>